<protein>
    <submittedName>
        <fullName evidence="2">Uncharacterized protein</fullName>
    </submittedName>
</protein>
<sequence length="407" mass="43229">MASGEVRGSGAPGSWRFACNSAAIPTRSMHDPSWDATPEVMTAFRQLAEVICPILSRCKHRCRRAKIEGSLAALEALSARLRSLLPRGAVSRATLSEFCHELLHMAEHSGTATAGISASATASMDVGMGMGMSATNARLSLPQGPAATFPSTMPRAPMPPAQLPDLPPLSPLRPRATGWEDVDSMYVDPEFRLATVGLTHFYKHRTMEIRLAFVAGFRDALAEILQLGDCTSGRLVGVLDLAGLLDTLQQFAAEITAKFGSISLASLPEQDLASFAQSLSVSPTEHGPGGHAAARDHRHHARPSAEPGVVRHHHGIAKDSSATSIPTSASGPGATGEDDRASSAGPSCEASRSASSLQQASPSWQELFMFAGGKRQHEMDTDNDEPEREVHPLTSTIPPKRSKPMHS</sequence>
<name>A9URH2_MONBE</name>
<feature type="compositionally biased region" description="Low complexity" evidence="1">
    <location>
        <begin position="350"/>
        <end position="365"/>
    </location>
</feature>
<dbReference type="GeneID" id="5888508"/>
<dbReference type="InParanoid" id="A9URH2"/>
<accession>A9URH2</accession>
<feature type="compositionally biased region" description="Polar residues" evidence="1">
    <location>
        <begin position="320"/>
        <end position="330"/>
    </location>
</feature>
<dbReference type="KEGG" id="mbr:MONBRDRAFT_36037"/>
<evidence type="ECO:0000256" key="1">
    <source>
        <dbReference type="SAM" id="MobiDB-lite"/>
    </source>
</evidence>
<proteinExistence type="predicted"/>
<dbReference type="EMBL" id="CH991544">
    <property type="protein sequence ID" value="EDQ92243.1"/>
    <property type="molecule type" value="Genomic_DNA"/>
</dbReference>
<gene>
    <name evidence="2" type="ORF">MONBRDRAFT_36037</name>
</gene>
<organism evidence="2 3">
    <name type="scientific">Monosiga brevicollis</name>
    <name type="common">Choanoflagellate</name>
    <dbReference type="NCBI Taxonomy" id="81824"/>
    <lineage>
        <taxon>Eukaryota</taxon>
        <taxon>Choanoflagellata</taxon>
        <taxon>Craspedida</taxon>
        <taxon>Salpingoecidae</taxon>
        <taxon>Monosiga</taxon>
    </lineage>
</organism>
<evidence type="ECO:0000313" key="2">
    <source>
        <dbReference type="EMBL" id="EDQ92243.1"/>
    </source>
</evidence>
<dbReference type="RefSeq" id="XP_001743529.1">
    <property type="nucleotide sequence ID" value="XM_001743477.1"/>
</dbReference>
<dbReference type="AlphaFoldDB" id="A9URH2"/>
<dbReference type="Proteomes" id="UP000001357">
    <property type="component" value="Unassembled WGS sequence"/>
</dbReference>
<reference evidence="2 3" key="1">
    <citation type="journal article" date="2008" name="Nature">
        <title>The genome of the choanoflagellate Monosiga brevicollis and the origin of metazoans.</title>
        <authorList>
            <consortium name="JGI Sequencing"/>
            <person name="King N."/>
            <person name="Westbrook M.J."/>
            <person name="Young S.L."/>
            <person name="Kuo A."/>
            <person name="Abedin M."/>
            <person name="Chapman J."/>
            <person name="Fairclough S."/>
            <person name="Hellsten U."/>
            <person name="Isogai Y."/>
            <person name="Letunic I."/>
            <person name="Marr M."/>
            <person name="Pincus D."/>
            <person name="Putnam N."/>
            <person name="Rokas A."/>
            <person name="Wright K.J."/>
            <person name="Zuzow R."/>
            <person name="Dirks W."/>
            <person name="Good M."/>
            <person name="Goodstein D."/>
            <person name="Lemons D."/>
            <person name="Li W."/>
            <person name="Lyons J.B."/>
            <person name="Morris A."/>
            <person name="Nichols S."/>
            <person name="Richter D.J."/>
            <person name="Salamov A."/>
            <person name="Bork P."/>
            <person name="Lim W.A."/>
            <person name="Manning G."/>
            <person name="Miller W.T."/>
            <person name="McGinnis W."/>
            <person name="Shapiro H."/>
            <person name="Tjian R."/>
            <person name="Grigoriev I.V."/>
            <person name="Rokhsar D."/>
        </authorList>
    </citation>
    <scope>NUCLEOTIDE SEQUENCE [LARGE SCALE GENOMIC DNA]</scope>
    <source>
        <strain evidence="3">MX1 / ATCC 50154</strain>
    </source>
</reference>
<keyword evidence="3" id="KW-1185">Reference proteome</keyword>
<feature type="region of interest" description="Disordered" evidence="1">
    <location>
        <begin position="280"/>
        <end position="407"/>
    </location>
</feature>
<evidence type="ECO:0000313" key="3">
    <source>
        <dbReference type="Proteomes" id="UP000001357"/>
    </source>
</evidence>